<protein>
    <recommendedName>
        <fullName evidence="1">Knr4/Smi1-like domain-containing protein</fullName>
    </recommendedName>
</protein>
<comment type="caution">
    <text evidence="2">The sequence shown here is derived from an EMBL/GenBank/DDBJ whole genome shotgun (WGS) entry which is preliminary data.</text>
</comment>
<dbReference type="SUPFAM" id="SSF160631">
    <property type="entry name" value="SMI1/KNR4-like"/>
    <property type="match status" value="1"/>
</dbReference>
<evidence type="ECO:0000259" key="1">
    <source>
        <dbReference type="SMART" id="SM00860"/>
    </source>
</evidence>
<sequence>MDSSKLVVEKETELLVLHRAILEAKFNLSPSDIDIQASPYTAELAQRVLKTIVELQSASDMNKIERWSNWLEHKKEWIWERCLSYMLKIQPSHWIRMDYSKKCNYVKWLFSPYDPNEEDVERFISEVEKYRQAIDKGHLIFLRSFGYTTDVILDELEQKLGRKLPPGYRTYLRNHNGGKVLVQYCTFAVEELNEVIPLDVIFGVHVEKRYDLAYWNTFKDEFPTGHILIGEAAAGGKILMDDLERIYYWKDMDYDDPTRNQGLYKVADNFEAFQRTWKRMIKTI</sequence>
<proteinExistence type="predicted"/>
<keyword evidence="3" id="KW-1185">Reference proteome</keyword>
<dbReference type="SMART" id="SM00860">
    <property type="entry name" value="SMI1_KNR4"/>
    <property type="match status" value="1"/>
</dbReference>
<dbReference type="EMBL" id="JAUSTI010000009">
    <property type="protein sequence ID" value="MDQ0171940.1"/>
    <property type="molecule type" value="Genomic_DNA"/>
</dbReference>
<dbReference type="Proteomes" id="UP001233836">
    <property type="component" value="Unassembled WGS sequence"/>
</dbReference>
<reference evidence="2 3" key="1">
    <citation type="submission" date="2023-07" db="EMBL/GenBank/DDBJ databases">
        <title>Sorghum-associated microbial communities from plants grown in Nebraska, USA.</title>
        <authorList>
            <person name="Schachtman D."/>
        </authorList>
    </citation>
    <scope>NUCLEOTIDE SEQUENCE [LARGE SCALE GENOMIC DNA]</scope>
    <source>
        <strain evidence="2 3">DS1314</strain>
    </source>
</reference>
<feature type="domain" description="Knr4/Smi1-like" evidence="1">
    <location>
        <begin position="147"/>
        <end position="276"/>
    </location>
</feature>
<name>A0ABT9WF88_9BACL</name>
<gene>
    <name evidence="2" type="ORF">J2T19_003402</name>
</gene>
<dbReference type="Gene3D" id="3.40.1580.10">
    <property type="entry name" value="SMI1/KNR4-like"/>
    <property type="match status" value="1"/>
</dbReference>
<evidence type="ECO:0000313" key="2">
    <source>
        <dbReference type="EMBL" id="MDQ0171940.1"/>
    </source>
</evidence>
<organism evidence="2 3">
    <name type="scientific">Paenibacillus tundrae</name>
    <dbReference type="NCBI Taxonomy" id="528187"/>
    <lineage>
        <taxon>Bacteria</taxon>
        <taxon>Bacillati</taxon>
        <taxon>Bacillota</taxon>
        <taxon>Bacilli</taxon>
        <taxon>Bacillales</taxon>
        <taxon>Paenibacillaceae</taxon>
        <taxon>Paenibacillus</taxon>
    </lineage>
</organism>
<dbReference type="Pfam" id="PF09346">
    <property type="entry name" value="SMI1_KNR4"/>
    <property type="match status" value="1"/>
</dbReference>
<dbReference type="InterPro" id="IPR018958">
    <property type="entry name" value="Knr4/Smi1-like_dom"/>
</dbReference>
<dbReference type="RefSeq" id="WP_307217721.1">
    <property type="nucleotide sequence ID" value="NZ_JAUSTI010000009.1"/>
</dbReference>
<evidence type="ECO:0000313" key="3">
    <source>
        <dbReference type="Proteomes" id="UP001233836"/>
    </source>
</evidence>
<accession>A0ABT9WF88</accession>
<dbReference type="InterPro" id="IPR037883">
    <property type="entry name" value="Knr4/Smi1-like_sf"/>
</dbReference>